<dbReference type="CDD" id="cd13143">
    <property type="entry name" value="MATE_MepA_like"/>
    <property type="match status" value="1"/>
</dbReference>
<dbReference type="GO" id="GO:0005886">
    <property type="term" value="C:plasma membrane"/>
    <property type="evidence" value="ECO:0007669"/>
    <property type="project" value="UniProtKB-SubCell"/>
</dbReference>
<comment type="subcellular location">
    <subcellularLocation>
        <location evidence="1">Cell inner membrane</location>
        <topology evidence="1">Multi-pass membrane protein</topology>
    </subcellularLocation>
</comment>
<keyword evidence="9" id="KW-0046">Antibiotic resistance</keyword>
<feature type="transmembrane region" description="Helical" evidence="10">
    <location>
        <begin position="20"/>
        <end position="39"/>
    </location>
</feature>
<dbReference type="InterPro" id="IPR048279">
    <property type="entry name" value="MdtK-like"/>
</dbReference>
<dbReference type="InterPro" id="IPR002528">
    <property type="entry name" value="MATE_fam"/>
</dbReference>
<keyword evidence="4" id="KW-0813">Transport</keyword>
<keyword evidence="6 10" id="KW-0812">Transmembrane</keyword>
<dbReference type="GO" id="GO:0042910">
    <property type="term" value="F:xenobiotic transmembrane transporter activity"/>
    <property type="evidence" value="ECO:0007669"/>
    <property type="project" value="InterPro"/>
</dbReference>
<feature type="transmembrane region" description="Helical" evidence="10">
    <location>
        <begin position="354"/>
        <end position="372"/>
    </location>
</feature>
<evidence type="ECO:0000256" key="5">
    <source>
        <dbReference type="ARBA" id="ARBA00022475"/>
    </source>
</evidence>
<evidence type="ECO:0000256" key="7">
    <source>
        <dbReference type="ARBA" id="ARBA00022989"/>
    </source>
</evidence>
<dbReference type="InterPro" id="IPR045070">
    <property type="entry name" value="MATE_MepA-like"/>
</dbReference>
<evidence type="ECO:0000256" key="6">
    <source>
        <dbReference type="ARBA" id="ARBA00022692"/>
    </source>
</evidence>
<keyword evidence="5" id="KW-1003">Cell membrane</keyword>
<evidence type="ECO:0000256" key="3">
    <source>
        <dbReference type="ARBA" id="ARBA00022106"/>
    </source>
</evidence>
<evidence type="ECO:0000313" key="11">
    <source>
        <dbReference type="EMBL" id="PSJ80702.1"/>
    </source>
</evidence>
<dbReference type="GO" id="GO:0046677">
    <property type="term" value="P:response to antibiotic"/>
    <property type="evidence" value="ECO:0007669"/>
    <property type="project" value="UniProtKB-KW"/>
</dbReference>
<evidence type="ECO:0000256" key="10">
    <source>
        <dbReference type="SAM" id="Phobius"/>
    </source>
</evidence>
<feature type="transmembrane region" description="Helical" evidence="10">
    <location>
        <begin position="421"/>
        <end position="440"/>
    </location>
</feature>
<feature type="transmembrane region" description="Helical" evidence="10">
    <location>
        <begin position="252"/>
        <end position="270"/>
    </location>
</feature>
<sequence>MKSNIENTQLLERSPISQLFLKYALPSLVTVLFFGLQNIVDGIVVGNYAGAEALGGVNIVLPFYSMLMVVAFIIGTGCQTIVSHGLGENNLQKSQDAMTTGFWALTLVSITITAILLFFAEQFTKLLGADEVLIPHALGYLKGLLPFILPIALCFYSDAMLKALGHPKFSMLMMSFTVILNIAFSVYLVKYAGMGTMGASMATGIAFSIGLLISAIITFNPKQKLSMLKGRFSGKLLWQSFYNGSSEGVSEMASAVTIFVVNLAVIKLMGTEGISAFTVINYINFTGVLIFLGISDGLIPVLGYNYGAGNFERVKNIFRYAAKINISIGIAIFFVLQFFGSSIIQLFFDDADSKVLNIATLGLSIYSFVFLINGMNILITSYFTSLGEAGKSILMAVCRGIVFIVTGVSILPLFFGINGAWITIPLAELLTLFLAVYLLIKTNKKFIL</sequence>
<protein>
    <recommendedName>
        <fullName evidence="3">Multidrug export protein MepA</fullName>
    </recommendedName>
</protein>
<feature type="transmembrane region" description="Helical" evidence="10">
    <location>
        <begin position="324"/>
        <end position="348"/>
    </location>
</feature>
<feature type="transmembrane region" description="Helical" evidence="10">
    <location>
        <begin position="102"/>
        <end position="120"/>
    </location>
</feature>
<evidence type="ECO:0000256" key="2">
    <source>
        <dbReference type="ARBA" id="ARBA00008417"/>
    </source>
</evidence>
<reference evidence="11 12" key="1">
    <citation type="submission" date="2018-03" db="EMBL/GenBank/DDBJ databases">
        <title>Neisseria weixii sp. nov., isolated from the intestinal contents of Tibetan Plateau pika (Ochotona curzoniae) in Yushu, Qinghai Province, China.</title>
        <authorList>
            <person name="Gui Z."/>
        </authorList>
    </citation>
    <scope>NUCLEOTIDE SEQUENCE [LARGE SCALE GENOMIC DNA]</scope>
    <source>
        <strain evidence="11 12">ATCC 51483</strain>
    </source>
</reference>
<evidence type="ECO:0000256" key="8">
    <source>
        <dbReference type="ARBA" id="ARBA00023136"/>
    </source>
</evidence>
<gene>
    <name evidence="11" type="ORF">C7N83_04730</name>
</gene>
<keyword evidence="12" id="KW-1185">Reference proteome</keyword>
<dbReference type="Proteomes" id="UP000241868">
    <property type="component" value="Unassembled WGS sequence"/>
</dbReference>
<feature type="transmembrane region" description="Helical" evidence="10">
    <location>
        <begin position="140"/>
        <end position="157"/>
    </location>
</feature>
<dbReference type="PANTHER" id="PTHR43823:SF3">
    <property type="entry name" value="MULTIDRUG EXPORT PROTEIN MEPA"/>
    <property type="match status" value="1"/>
</dbReference>
<accession>A0A2P7U143</accession>
<comment type="similarity">
    <text evidence="2">Belongs to the multi antimicrobial extrusion (MATE) (TC 2.A.66.1) family. MepA subfamily.</text>
</comment>
<evidence type="ECO:0000313" key="12">
    <source>
        <dbReference type="Proteomes" id="UP000241868"/>
    </source>
</evidence>
<dbReference type="AlphaFoldDB" id="A0A2P7U143"/>
<feature type="transmembrane region" description="Helical" evidence="10">
    <location>
        <begin position="282"/>
        <end position="303"/>
    </location>
</feature>
<keyword evidence="8 10" id="KW-0472">Membrane</keyword>
<dbReference type="InterPro" id="IPR051327">
    <property type="entry name" value="MATE_MepA_subfamily"/>
</dbReference>
<dbReference type="PANTHER" id="PTHR43823">
    <property type="entry name" value="SPORULATION PROTEIN YKVU"/>
    <property type="match status" value="1"/>
</dbReference>
<dbReference type="EMBL" id="PXYY01000019">
    <property type="protein sequence ID" value="PSJ80702.1"/>
    <property type="molecule type" value="Genomic_DNA"/>
</dbReference>
<comment type="caution">
    <text evidence="11">The sequence shown here is derived from an EMBL/GenBank/DDBJ whole genome shotgun (WGS) entry which is preliminary data.</text>
</comment>
<keyword evidence="7 10" id="KW-1133">Transmembrane helix</keyword>
<dbReference type="Pfam" id="PF01554">
    <property type="entry name" value="MatE"/>
    <property type="match status" value="2"/>
</dbReference>
<feature type="transmembrane region" description="Helical" evidence="10">
    <location>
        <begin position="169"/>
        <end position="189"/>
    </location>
</feature>
<dbReference type="PIRSF" id="PIRSF006603">
    <property type="entry name" value="DinF"/>
    <property type="match status" value="1"/>
</dbReference>
<name>A0A2P7U143_9NEIS</name>
<organism evidence="11 12">
    <name type="scientific">Neisseria iguanae</name>
    <dbReference type="NCBI Taxonomy" id="90242"/>
    <lineage>
        <taxon>Bacteria</taxon>
        <taxon>Pseudomonadati</taxon>
        <taxon>Pseudomonadota</taxon>
        <taxon>Betaproteobacteria</taxon>
        <taxon>Neisseriales</taxon>
        <taxon>Neisseriaceae</taxon>
        <taxon>Neisseria</taxon>
    </lineage>
</organism>
<proteinExistence type="inferred from homology"/>
<feature type="transmembrane region" description="Helical" evidence="10">
    <location>
        <begin position="393"/>
        <end position="415"/>
    </location>
</feature>
<dbReference type="OrthoDB" id="9780160at2"/>
<dbReference type="GO" id="GO:0015297">
    <property type="term" value="F:antiporter activity"/>
    <property type="evidence" value="ECO:0007669"/>
    <property type="project" value="InterPro"/>
</dbReference>
<feature type="transmembrane region" description="Helical" evidence="10">
    <location>
        <begin position="201"/>
        <end position="219"/>
    </location>
</feature>
<evidence type="ECO:0000256" key="9">
    <source>
        <dbReference type="ARBA" id="ARBA00023251"/>
    </source>
</evidence>
<evidence type="ECO:0000256" key="4">
    <source>
        <dbReference type="ARBA" id="ARBA00022448"/>
    </source>
</evidence>
<dbReference type="RefSeq" id="WP_106741011.1">
    <property type="nucleotide sequence ID" value="NZ_PXYY01000019.1"/>
</dbReference>
<evidence type="ECO:0000256" key="1">
    <source>
        <dbReference type="ARBA" id="ARBA00004429"/>
    </source>
</evidence>
<feature type="transmembrane region" description="Helical" evidence="10">
    <location>
        <begin position="59"/>
        <end position="82"/>
    </location>
</feature>